<dbReference type="InterPro" id="IPR001702">
    <property type="entry name" value="Porin_Gram-ve"/>
</dbReference>
<dbReference type="CDD" id="cd00342">
    <property type="entry name" value="gram_neg_porins"/>
    <property type="match status" value="1"/>
</dbReference>
<name>A0A7Y0A1H5_9BURK</name>
<dbReference type="AlphaFoldDB" id="A0A7Y0A1H5"/>
<evidence type="ECO:0000256" key="10">
    <source>
        <dbReference type="ARBA" id="ARBA00023237"/>
    </source>
</evidence>
<reference evidence="13 14" key="1">
    <citation type="submission" date="2020-04" db="EMBL/GenBank/DDBJ databases">
        <title>Paraburkholderia sp. G-4-1-8 isolated from soil.</title>
        <authorList>
            <person name="Dahal R.H."/>
        </authorList>
    </citation>
    <scope>NUCLEOTIDE SEQUENCE [LARGE SCALE GENOMIC DNA]</scope>
    <source>
        <strain evidence="13 14">G-4-1-8</strain>
    </source>
</reference>
<evidence type="ECO:0000256" key="11">
    <source>
        <dbReference type="SAM" id="SignalP"/>
    </source>
</evidence>
<feature type="signal peptide" evidence="11">
    <location>
        <begin position="1"/>
        <end position="25"/>
    </location>
</feature>
<evidence type="ECO:0000256" key="7">
    <source>
        <dbReference type="ARBA" id="ARBA00023065"/>
    </source>
</evidence>
<dbReference type="GO" id="GO:0009279">
    <property type="term" value="C:cell outer membrane"/>
    <property type="evidence" value="ECO:0007669"/>
    <property type="project" value="UniProtKB-SubCell"/>
</dbReference>
<comment type="caution">
    <text evidence="13">The sequence shown here is derived from an EMBL/GenBank/DDBJ whole genome shotgun (WGS) entry which is preliminary data.</text>
</comment>
<keyword evidence="3" id="KW-0813">Transport</keyword>
<dbReference type="InterPro" id="IPR050298">
    <property type="entry name" value="Gram-neg_bact_OMP"/>
</dbReference>
<gene>
    <name evidence="13" type="ORF">HHL14_28685</name>
</gene>
<evidence type="ECO:0000256" key="2">
    <source>
        <dbReference type="ARBA" id="ARBA00011233"/>
    </source>
</evidence>
<dbReference type="InterPro" id="IPR023614">
    <property type="entry name" value="Porin_dom_sf"/>
</dbReference>
<evidence type="ECO:0000313" key="14">
    <source>
        <dbReference type="Proteomes" id="UP000583127"/>
    </source>
</evidence>
<accession>A0A7Y0A1H5</accession>
<keyword evidence="10" id="KW-0998">Cell outer membrane</keyword>
<feature type="domain" description="Porin" evidence="12">
    <location>
        <begin position="10"/>
        <end position="333"/>
    </location>
</feature>
<evidence type="ECO:0000256" key="8">
    <source>
        <dbReference type="ARBA" id="ARBA00023114"/>
    </source>
</evidence>
<dbReference type="GO" id="GO:0034220">
    <property type="term" value="P:monoatomic ion transmembrane transport"/>
    <property type="evidence" value="ECO:0007669"/>
    <property type="project" value="InterPro"/>
</dbReference>
<dbReference type="InterPro" id="IPR033900">
    <property type="entry name" value="Gram_neg_porin_domain"/>
</dbReference>
<dbReference type="EMBL" id="JABBFZ010000025">
    <property type="protein sequence ID" value="NML34791.1"/>
    <property type="molecule type" value="Genomic_DNA"/>
</dbReference>
<dbReference type="SUPFAM" id="SSF56935">
    <property type="entry name" value="Porins"/>
    <property type="match status" value="1"/>
</dbReference>
<dbReference type="GO" id="GO:0046930">
    <property type="term" value="C:pore complex"/>
    <property type="evidence" value="ECO:0007669"/>
    <property type="project" value="UniProtKB-KW"/>
</dbReference>
<keyword evidence="6 11" id="KW-0732">Signal</keyword>
<dbReference type="InterPro" id="IPR002299">
    <property type="entry name" value="Porin_Neis"/>
</dbReference>
<proteinExistence type="predicted"/>
<comment type="subunit">
    <text evidence="2">Homotrimer.</text>
</comment>
<evidence type="ECO:0000256" key="5">
    <source>
        <dbReference type="ARBA" id="ARBA00022692"/>
    </source>
</evidence>
<keyword evidence="4" id="KW-1134">Transmembrane beta strand</keyword>
<keyword evidence="8" id="KW-0626">Porin</keyword>
<dbReference type="Gene3D" id="2.40.160.10">
    <property type="entry name" value="Porin"/>
    <property type="match status" value="1"/>
</dbReference>
<evidence type="ECO:0000256" key="9">
    <source>
        <dbReference type="ARBA" id="ARBA00023136"/>
    </source>
</evidence>
<dbReference type="PRINTS" id="PR00182">
    <property type="entry name" value="ECOLNEIPORIN"/>
</dbReference>
<comment type="subcellular location">
    <subcellularLocation>
        <location evidence="1">Cell outer membrane</location>
        <topology evidence="1">Multi-pass membrane protein</topology>
    </subcellularLocation>
</comment>
<dbReference type="GO" id="GO:0015288">
    <property type="term" value="F:porin activity"/>
    <property type="evidence" value="ECO:0007669"/>
    <property type="project" value="UniProtKB-KW"/>
</dbReference>
<evidence type="ECO:0000256" key="1">
    <source>
        <dbReference type="ARBA" id="ARBA00004571"/>
    </source>
</evidence>
<protein>
    <submittedName>
        <fullName evidence="13">Porin</fullName>
    </submittedName>
</protein>
<evidence type="ECO:0000259" key="12">
    <source>
        <dbReference type="Pfam" id="PF13609"/>
    </source>
</evidence>
<sequence>MNKTRTLAAAVMACAGVATTTQAFAQSSVTLYGIVDEGLTYTTNQNGHSNWQMQSGVSQGSRWGLRGAEDLGGGMRAIFVLENGFDPSTGVLGQNGRLFGRSAYVGLDSRLGTLTLGRQYEFMTDYVSPVSAQGQWGIYFAHAGDVDNLNGTFRVNNAAKYQSPSLGGFHLGALYSFGGQPGSFSTYSVVSVGANYSNGGPLYAAAAYTHVNSPYAAVYDSLPKNALYTKYLPSATSQDIYGLGATYLLGSFKFGLNATRTVFHSGLDGANVNFNNYEAWLGYYISPALQVGGGYTLTDVDERATGNKPRYQQVNLMVDYFLSKRTDVYAMAACLNGSSGTRAQMDYVTAASSNNRQALWRVGIRHKF</sequence>
<dbReference type="Proteomes" id="UP000583127">
    <property type="component" value="Unassembled WGS sequence"/>
</dbReference>
<keyword evidence="7" id="KW-0406">Ion transport</keyword>
<evidence type="ECO:0000256" key="3">
    <source>
        <dbReference type="ARBA" id="ARBA00022448"/>
    </source>
</evidence>
<dbReference type="PANTHER" id="PTHR34501:SF9">
    <property type="entry name" value="MAJOR OUTER MEMBRANE PROTEIN P.IA"/>
    <property type="match status" value="1"/>
</dbReference>
<keyword evidence="5" id="KW-0812">Transmembrane</keyword>
<evidence type="ECO:0000313" key="13">
    <source>
        <dbReference type="EMBL" id="NML34791.1"/>
    </source>
</evidence>
<feature type="chain" id="PRO_5030786774" evidence="11">
    <location>
        <begin position="26"/>
        <end position="368"/>
    </location>
</feature>
<evidence type="ECO:0000256" key="4">
    <source>
        <dbReference type="ARBA" id="ARBA00022452"/>
    </source>
</evidence>
<dbReference type="RefSeq" id="WP_169500975.1">
    <property type="nucleotide sequence ID" value="NZ_JABBFZ010000025.1"/>
</dbReference>
<dbReference type="PANTHER" id="PTHR34501">
    <property type="entry name" value="PROTEIN YDDL-RELATED"/>
    <property type="match status" value="1"/>
</dbReference>
<organism evidence="13 14">
    <name type="scientific">Paraburkholderia antibiotica</name>
    <dbReference type="NCBI Taxonomy" id="2728839"/>
    <lineage>
        <taxon>Bacteria</taxon>
        <taxon>Pseudomonadati</taxon>
        <taxon>Pseudomonadota</taxon>
        <taxon>Betaproteobacteria</taxon>
        <taxon>Burkholderiales</taxon>
        <taxon>Burkholderiaceae</taxon>
        <taxon>Paraburkholderia</taxon>
    </lineage>
</organism>
<evidence type="ECO:0000256" key="6">
    <source>
        <dbReference type="ARBA" id="ARBA00022729"/>
    </source>
</evidence>
<keyword evidence="9" id="KW-0472">Membrane</keyword>
<dbReference type="PRINTS" id="PR00184">
    <property type="entry name" value="NEISSPPORIN"/>
</dbReference>
<dbReference type="Pfam" id="PF13609">
    <property type="entry name" value="Porin_4"/>
    <property type="match status" value="1"/>
</dbReference>
<keyword evidence="14" id="KW-1185">Reference proteome</keyword>